<feature type="transmembrane region" description="Helical" evidence="4">
    <location>
        <begin position="341"/>
        <end position="360"/>
    </location>
</feature>
<keyword evidence="2 4" id="KW-1133">Transmembrane helix</keyword>
<feature type="transmembrane region" description="Helical" evidence="4">
    <location>
        <begin position="316"/>
        <end position="335"/>
    </location>
</feature>
<keyword evidence="3 4" id="KW-0472">Membrane</keyword>
<feature type="transmembrane region" description="Helical" evidence="4">
    <location>
        <begin position="12"/>
        <end position="33"/>
    </location>
</feature>
<dbReference type="Proteomes" id="UP000298416">
    <property type="component" value="Unassembled WGS sequence"/>
</dbReference>
<evidence type="ECO:0000256" key="4">
    <source>
        <dbReference type="SAM" id="Phobius"/>
    </source>
</evidence>
<protein>
    <recommendedName>
        <fullName evidence="7">WAT1-related protein</fullName>
    </recommendedName>
</protein>
<dbReference type="GO" id="GO:0016020">
    <property type="term" value="C:membrane"/>
    <property type="evidence" value="ECO:0007669"/>
    <property type="project" value="InterPro"/>
</dbReference>
<organism evidence="5">
    <name type="scientific">Salvia splendens</name>
    <name type="common">Scarlet sage</name>
    <dbReference type="NCBI Taxonomy" id="180675"/>
    <lineage>
        <taxon>Eukaryota</taxon>
        <taxon>Viridiplantae</taxon>
        <taxon>Streptophyta</taxon>
        <taxon>Embryophyta</taxon>
        <taxon>Tracheophyta</taxon>
        <taxon>Spermatophyta</taxon>
        <taxon>Magnoliopsida</taxon>
        <taxon>eudicotyledons</taxon>
        <taxon>Gunneridae</taxon>
        <taxon>Pentapetalae</taxon>
        <taxon>asterids</taxon>
        <taxon>lamiids</taxon>
        <taxon>Lamiales</taxon>
        <taxon>Lamiaceae</taxon>
        <taxon>Nepetoideae</taxon>
        <taxon>Mentheae</taxon>
        <taxon>Salviinae</taxon>
        <taxon>Salvia</taxon>
        <taxon>Salvia subgen. Calosphace</taxon>
        <taxon>core Calosphace</taxon>
    </lineage>
</organism>
<keyword evidence="1 4" id="KW-0812">Transmembrane</keyword>
<dbReference type="EMBL" id="PNBA02000004">
    <property type="protein sequence ID" value="KAG6426377.1"/>
    <property type="molecule type" value="Genomic_DNA"/>
</dbReference>
<feature type="transmembrane region" description="Helical" evidence="4">
    <location>
        <begin position="175"/>
        <end position="199"/>
    </location>
</feature>
<evidence type="ECO:0000313" key="6">
    <source>
        <dbReference type="Proteomes" id="UP000298416"/>
    </source>
</evidence>
<feature type="transmembrane region" description="Helical" evidence="4">
    <location>
        <begin position="251"/>
        <end position="273"/>
    </location>
</feature>
<sequence>MATTWIRSSLPYAGMVSAVIAIAINQITSKMAMTNGTSFYILSVYSNALAALVLFPTAYLFHRSKRPPLSFSVLWRIFFLASFGLVESIFEFCIHFDLMRNAVYFTVLYMVDFKNKRNWLDTFLCFSDITSYSGVNYSSPTLSTAMLNLVPAFAYILAIIFRLEEVDFRRLSTVAKSLGTVVSISGAFVVTFYNGPAILNTPLTSSSLTHLALSSTQNWALGGFLLASGAFAVASWCILQAFILEMYPAEMIVVAFYCLFVTIQSSVVTLIAEREATIWRIDTRIGLYAILFSAIFNIACRLYVTSWCIWKKGPLFVALFKPLAIVVAVIIGVIFMKETLYLGSLAGAFVLVVGFYAVIWGKSKEEKIKINNDTESSNNQALLLHQNTDEV</sequence>
<keyword evidence="6" id="KW-1185">Reference proteome</keyword>
<reference evidence="5" key="2">
    <citation type="submission" date="2020-08" db="EMBL/GenBank/DDBJ databases">
        <title>Plant Genome Project.</title>
        <authorList>
            <person name="Zhang R.-G."/>
        </authorList>
    </citation>
    <scope>NUCLEOTIDE SEQUENCE</scope>
    <source>
        <strain evidence="5">Huo1</strain>
        <tissue evidence="5">Leaf</tissue>
    </source>
</reference>
<feature type="transmembrane region" description="Helical" evidence="4">
    <location>
        <begin position="145"/>
        <end position="163"/>
    </location>
</feature>
<dbReference type="PANTHER" id="PTHR31218">
    <property type="entry name" value="WAT1-RELATED PROTEIN"/>
    <property type="match status" value="1"/>
</dbReference>
<feature type="transmembrane region" description="Helical" evidence="4">
    <location>
        <begin position="219"/>
        <end position="239"/>
    </location>
</feature>
<feature type="transmembrane region" description="Helical" evidence="4">
    <location>
        <begin position="39"/>
        <end position="61"/>
    </location>
</feature>
<feature type="transmembrane region" description="Helical" evidence="4">
    <location>
        <begin position="285"/>
        <end position="304"/>
    </location>
</feature>
<dbReference type="InterPro" id="IPR030184">
    <property type="entry name" value="WAT1-related"/>
</dbReference>
<name>A0A8X9A1L9_SALSN</name>
<gene>
    <name evidence="5" type="ORF">SASPL_110600</name>
</gene>
<proteinExistence type="predicted"/>
<dbReference type="GO" id="GO:0022857">
    <property type="term" value="F:transmembrane transporter activity"/>
    <property type="evidence" value="ECO:0007669"/>
    <property type="project" value="InterPro"/>
</dbReference>
<evidence type="ECO:0000256" key="2">
    <source>
        <dbReference type="ARBA" id="ARBA00022989"/>
    </source>
</evidence>
<evidence type="ECO:0000313" key="5">
    <source>
        <dbReference type="EMBL" id="KAG6426377.1"/>
    </source>
</evidence>
<comment type="caution">
    <text evidence="5">The sequence shown here is derived from an EMBL/GenBank/DDBJ whole genome shotgun (WGS) entry which is preliminary data.</text>
</comment>
<evidence type="ECO:0008006" key="7">
    <source>
        <dbReference type="Google" id="ProtNLM"/>
    </source>
</evidence>
<evidence type="ECO:0000256" key="3">
    <source>
        <dbReference type="ARBA" id="ARBA00023136"/>
    </source>
</evidence>
<accession>A0A8X9A1L9</accession>
<reference evidence="5" key="1">
    <citation type="submission" date="2018-01" db="EMBL/GenBank/DDBJ databases">
        <authorList>
            <person name="Mao J.F."/>
        </authorList>
    </citation>
    <scope>NUCLEOTIDE SEQUENCE</scope>
    <source>
        <strain evidence="5">Huo1</strain>
        <tissue evidence="5">Leaf</tissue>
    </source>
</reference>
<feature type="transmembrane region" description="Helical" evidence="4">
    <location>
        <begin position="73"/>
        <end position="90"/>
    </location>
</feature>
<evidence type="ECO:0000256" key="1">
    <source>
        <dbReference type="ARBA" id="ARBA00022692"/>
    </source>
</evidence>
<dbReference type="AlphaFoldDB" id="A0A8X9A1L9"/>